<dbReference type="Gene3D" id="4.10.240.10">
    <property type="entry name" value="Zn(2)-C6 fungal-type DNA-binding domain"/>
    <property type="match status" value="1"/>
</dbReference>
<dbReference type="EMBL" id="JAGPXD010000001">
    <property type="protein sequence ID" value="KAH7376859.1"/>
    <property type="molecule type" value="Genomic_DNA"/>
</dbReference>
<dbReference type="GO" id="GO:0000981">
    <property type="term" value="F:DNA-binding transcription factor activity, RNA polymerase II-specific"/>
    <property type="evidence" value="ECO:0007669"/>
    <property type="project" value="InterPro"/>
</dbReference>
<dbReference type="InterPro" id="IPR007219">
    <property type="entry name" value="XnlR_reg_dom"/>
</dbReference>
<dbReference type="SMART" id="SM00906">
    <property type="entry name" value="Fungal_trans"/>
    <property type="match status" value="1"/>
</dbReference>
<feature type="region of interest" description="Disordered" evidence="3">
    <location>
        <begin position="289"/>
        <end position="311"/>
    </location>
</feature>
<reference evidence="5" key="1">
    <citation type="journal article" date="2021" name="Nat. Commun.">
        <title>Genetic determinants of endophytism in the Arabidopsis root mycobiome.</title>
        <authorList>
            <person name="Mesny F."/>
            <person name="Miyauchi S."/>
            <person name="Thiergart T."/>
            <person name="Pickel B."/>
            <person name="Atanasova L."/>
            <person name="Karlsson M."/>
            <person name="Huettel B."/>
            <person name="Barry K.W."/>
            <person name="Haridas S."/>
            <person name="Chen C."/>
            <person name="Bauer D."/>
            <person name="Andreopoulos W."/>
            <person name="Pangilinan J."/>
            <person name="LaButti K."/>
            <person name="Riley R."/>
            <person name="Lipzen A."/>
            <person name="Clum A."/>
            <person name="Drula E."/>
            <person name="Henrissat B."/>
            <person name="Kohler A."/>
            <person name="Grigoriev I.V."/>
            <person name="Martin F.M."/>
            <person name="Hacquard S."/>
        </authorList>
    </citation>
    <scope>NUCLEOTIDE SEQUENCE</scope>
    <source>
        <strain evidence="5">MPI-CAGE-AT-0016</strain>
    </source>
</reference>
<dbReference type="PROSITE" id="PS00463">
    <property type="entry name" value="ZN2_CY6_FUNGAL_1"/>
    <property type="match status" value="1"/>
</dbReference>
<evidence type="ECO:0000256" key="1">
    <source>
        <dbReference type="ARBA" id="ARBA00022723"/>
    </source>
</evidence>
<feature type="compositionally biased region" description="Basic and acidic residues" evidence="3">
    <location>
        <begin position="737"/>
        <end position="751"/>
    </location>
</feature>
<feature type="domain" description="Zn(2)-C6 fungal-type" evidence="4">
    <location>
        <begin position="157"/>
        <end position="189"/>
    </location>
</feature>
<name>A0A8K0TU96_9PEZI</name>
<comment type="caution">
    <text evidence="5">The sequence shown here is derived from an EMBL/GenBank/DDBJ whole genome shotgun (WGS) entry which is preliminary data.</text>
</comment>
<proteinExistence type="predicted"/>
<dbReference type="GO" id="GO:0003677">
    <property type="term" value="F:DNA binding"/>
    <property type="evidence" value="ECO:0007669"/>
    <property type="project" value="InterPro"/>
</dbReference>
<evidence type="ECO:0000313" key="6">
    <source>
        <dbReference type="Proteomes" id="UP000813385"/>
    </source>
</evidence>
<dbReference type="Proteomes" id="UP000813385">
    <property type="component" value="Unassembled WGS sequence"/>
</dbReference>
<protein>
    <submittedName>
        <fullName evidence="5">Fungal-specific transcription factor domain-containing protein</fullName>
    </submittedName>
</protein>
<evidence type="ECO:0000256" key="3">
    <source>
        <dbReference type="SAM" id="MobiDB-lite"/>
    </source>
</evidence>
<evidence type="ECO:0000313" key="5">
    <source>
        <dbReference type="EMBL" id="KAH7376859.1"/>
    </source>
</evidence>
<dbReference type="SMART" id="SM00066">
    <property type="entry name" value="GAL4"/>
    <property type="match status" value="1"/>
</dbReference>
<dbReference type="AlphaFoldDB" id="A0A8K0TU96"/>
<keyword evidence="2" id="KW-0539">Nucleus</keyword>
<feature type="region of interest" description="Disordered" evidence="3">
    <location>
        <begin position="218"/>
        <end position="253"/>
    </location>
</feature>
<sequence>MPRHTDRRKLAGASKVYGAGSTGFEIRLKFLEEKAGVAFCILEVLLFLSHSWPLTVWSGTSMLSGVHTAYGVEVDSQSLQIIDEDDSPGRCNSYASSSHGSPLTGPVLESGSEHPAHILYLHLFICIYTHRTQFHIVPPDMDAPAPPRVIRRRAGVACVNCRKRKVRCDVSRRGSPCAICYLDNLDCRVVPRANRRSNVAGSDTNETQPPKLVYIGGPMHSPPATEPVDEDMATPSDLLPDEQGGTGASPEDGFDEEAFRLALSQGDCCDPESPLSPEAAVEEPQTLEDIKPAQHAPLPPSTTSTARAHRPLRQPADVLYTHYPFLRLGNMSSLSARDVNVLEAESCLRVPTRDALEEFLRQYFRHVHPLLPLIHEGEFWIRYARKESSEASGSGVSLMLLQAMLFAACNFVSLDIIQSCGLGSMREARAELYRRAKLLHDFDAEASPCVLAQSALLLSYWHPPEDPRGRRPNTSWLSTAIRHARDAGAHRYSSSSLAGKPAPRGRQSHQNKLKRLWWCCIIRDRIISLALRRCTQITRQTFDFDTSPSLEAADLVDEIHRSRVYNTESKKSLVQLCVRFVRLCVILTDLLSLTPYPEDCDTWTLDRGGRAEQSSVSELGWELTTWYADMCREFPDGPQRQTNTIKFFGRTVLLYYYTSVASLSQYKMLRGALSPNAGSDMTEGHAELQAAISGFADCMQQLVDMKLAHCLPISTSALSVLPLLLHGSSLQENNPDAPRRKDEKQERRQKQHDVLTEVMRIVGIQYGGVKWFAVVVRQIGQLARKWAVSGDDSPTALLRLVLTADMSLSRADHPYNGALPPSLTALLDAKPVAAERGPVYAAAANPADVLSWTELDRLLDGGMVCFDDGEMAGMMDTGDLDPMLPAWREDEATGVGTEEVVEDMLGVSSSEAVEEAGQGLFAPESGADHRAAVGGESEGMPLMV</sequence>
<dbReference type="InterPro" id="IPR001138">
    <property type="entry name" value="Zn2Cys6_DnaBD"/>
</dbReference>
<keyword evidence="6" id="KW-1185">Reference proteome</keyword>
<dbReference type="PANTHER" id="PTHR47425:SF2">
    <property type="entry name" value="FARB-RELATED"/>
    <property type="match status" value="1"/>
</dbReference>
<evidence type="ECO:0000259" key="4">
    <source>
        <dbReference type="PROSITE" id="PS50048"/>
    </source>
</evidence>
<dbReference type="SUPFAM" id="SSF57701">
    <property type="entry name" value="Zn2/Cys6 DNA-binding domain"/>
    <property type="match status" value="1"/>
</dbReference>
<dbReference type="GO" id="GO:0008270">
    <property type="term" value="F:zinc ion binding"/>
    <property type="evidence" value="ECO:0007669"/>
    <property type="project" value="InterPro"/>
</dbReference>
<keyword evidence="1" id="KW-0479">Metal-binding</keyword>
<evidence type="ECO:0000256" key="2">
    <source>
        <dbReference type="ARBA" id="ARBA00023242"/>
    </source>
</evidence>
<dbReference type="CDD" id="cd12148">
    <property type="entry name" value="fungal_TF_MHR"/>
    <property type="match status" value="1"/>
</dbReference>
<dbReference type="PROSITE" id="PS50048">
    <property type="entry name" value="ZN2_CY6_FUNGAL_2"/>
    <property type="match status" value="1"/>
</dbReference>
<dbReference type="Pfam" id="PF04082">
    <property type="entry name" value="Fungal_trans"/>
    <property type="match status" value="1"/>
</dbReference>
<dbReference type="PANTHER" id="PTHR47425">
    <property type="entry name" value="FARB-RELATED"/>
    <property type="match status" value="1"/>
</dbReference>
<organism evidence="5 6">
    <name type="scientific">Plectosphaerella cucumerina</name>
    <dbReference type="NCBI Taxonomy" id="40658"/>
    <lineage>
        <taxon>Eukaryota</taxon>
        <taxon>Fungi</taxon>
        <taxon>Dikarya</taxon>
        <taxon>Ascomycota</taxon>
        <taxon>Pezizomycotina</taxon>
        <taxon>Sordariomycetes</taxon>
        <taxon>Hypocreomycetidae</taxon>
        <taxon>Glomerellales</taxon>
        <taxon>Plectosphaerellaceae</taxon>
        <taxon>Plectosphaerella</taxon>
    </lineage>
</organism>
<gene>
    <name evidence="5" type="ORF">B0T11DRAFT_347103</name>
</gene>
<dbReference type="InterPro" id="IPR036864">
    <property type="entry name" value="Zn2-C6_fun-type_DNA-bd_sf"/>
</dbReference>
<dbReference type="GO" id="GO:0006351">
    <property type="term" value="P:DNA-templated transcription"/>
    <property type="evidence" value="ECO:0007669"/>
    <property type="project" value="InterPro"/>
</dbReference>
<dbReference type="InterPro" id="IPR052761">
    <property type="entry name" value="Fungal_Detox/Toxin_TFs"/>
</dbReference>
<dbReference type="Pfam" id="PF00172">
    <property type="entry name" value="Zn_clus"/>
    <property type="match status" value="1"/>
</dbReference>
<feature type="region of interest" description="Disordered" evidence="3">
    <location>
        <begin position="731"/>
        <end position="751"/>
    </location>
</feature>
<dbReference type="CDD" id="cd00067">
    <property type="entry name" value="GAL4"/>
    <property type="match status" value="1"/>
</dbReference>
<dbReference type="OrthoDB" id="4161332at2759"/>
<accession>A0A8K0TU96</accession>